<proteinExistence type="predicted"/>
<dbReference type="GO" id="GO:0003676">
    <property type="term" value="F:nucleic acid binding"/>
    <property type="evidence" value="ECO:0007669"/>
    <property type="project" value="InterPro"/>
</dbReference>
<dbReference type="PANTHER" id="PTHR33194:SF4">
    <property type="entry name" value="CCHC-TYPE DOMAIN-CONTAINING PROTEIN"/>
    <property type="match status" value="1"/>
</dbReference>
<feature type="region of interest" description="Disordered" evidence="3">
    <location>
        <begin position="349"/>
        <end position="397"/>
    </location>
</feature>
<dbReference type="InterPro" id="IPR036875">
    <property type="entry name" value="Znf_CCHC_sf"/>
</dbReference>
<dbReference type="InterPro" id="IPR001878">
    <property type="entry name" value="Znf_CCHC"/>
</dbReference>
<evidence type="ECO:0000256" key="2">
    <source>
        <dbReference type="SAM" id="Coils"/>
    </source>
</evidence>
<feature type="coiled-coil region" evidence="2">
    <location>
        <begin position="44"/>
        <end position="71"/>
    </location>
</feature>
<dbReference type="EMBL" id="KZ992574">
    <property type="protein sequence ID" value="RKP08728.1"/>
    <property type="molecule type" value="Genomic_DNA"/>
</dbReference>
<dbReference type="Proteomes" id="UP000271241">
    <property type="component" value="Unassembled WGS sequence"/>
</dbReference>
<dbReference type="SUPFAM" id="SSF57756">
    <property type="entry name" value="Retrovirus zinc finger-like domains"/>
    <property type="match status" value="1"/>
</dbReference>
<name>A0A4P9XRN2_9FUNG</name>
<feature type="compositionally biased region" description="Basic and acidic residues" evidence="3">
    <location>
        <begin position="382"/>
        <end position="392"/>
    </location>
</feature>
<dbReference type="AlphaFoldDB" id="A0A4P9XRN2"/>
<reference evidence="6" key="1">
    <citation type="journal article" date="2018" name="Nat. Microbiol.">
        <title>Leveraging single-cell genomics to expand the fungal tree of life.</title>
        <authorList>
            <person name="Ahrendt S.R."/>
            <person name="Quandt C.A."/>
            <person name="Ciobanu D."/>
            <person name="Clum A."/>
            <person name="Salamov A."/>
            <person name="Andreopoulos B."/>
            <person name="Cheng J.F."/>
            <person name="Woyke T."/>
            <person name="Pelin A."/>
            <person name="Henrissat B."/>
            <person name="Reynolds N.K."/>
            <person name="Benny G.L."/>
            <person name="Smith M.E."/>
            <person name="James T.Y."/>
            <person name="Grigoriev I.V."/>
        </authorList>
    </citation>
    <scope>NUCLEOTIDE SEQUENCE [LARGE SCALE GENOMIC DNA]</scope>
    <source>
        <strain evidence="6">RSA 1356</strain>
    </source>
</reference>
<feature type="compositionally biased region" description="Polar residues" evidence="3">
    <location>
        <begin position="453"/>
        <end position="475"/>
    </location>
</feature>
<feature type="compositionally biased region" description="Polar residues" evidence="3">
    <location>
        <begin position="501"/>
        <end position="516"/>
    </location>
</feature>
<evidence type="ECO:0000256" key="3">
    <source>
        <dbReference type="SAM" id="MobiDB-lite"/>
    </source>
</evidence>
<evidence type="ECO:0000259" key="4">
    <source>
        <dbReference type="PROSITE" id="PS50158"/>
    </source>
</evidence>
<dbReference type="GO" id="GO:0008270">
    <property type="term" value="F:zinc ion binding"/>
    <property type="evidence" value="ECO:0007669"/>
    <property type="project" value="UniProtKB-KW"/>
</dbReference>
<evidence type="ECO:0000313" key="5">
    <source>
        <dbReference type="EMBL" id="RKP08728.1"/>
    </source>
</evidence>
<feature type="region of interest" description="Disordered" evidence="3">
    <location>
        <begin position="448"/>
        <end position="516"/>
    </location>
</feature>
<dbReference type="STRING" id="78915.A0A4P9XRN2"/>
<keyword evidence="2" id="KW-0175">Coiled coil</keyword>
<dbReference type="PANTHER" id="PTHR33194">
    <property type="entry name" value="ZINC KNUCKLE DOMAINCONTAINING PROTEIN"/>
    <property type="match status" value="1"/>
</dbReference>
<keyword evidence="6" id="KW-1185">Reference proteome</keyword>
<protein>
    <recommendedName>
        <fullName evidence="4">CCHC-type domain-containing protein</fullName>
    </recommendedName>
</protein>
<feature type="domain" description="CCHC-type" evidence="4">
    <location>
        <begin position="424"/>
        <end position="437"/>
    </location>
</feature>
<feature type="compositionally biased region" description="Low complexity" evidence="3">
    <location>
        <begin position="363"/>
        <end position="379"/>
    </location>
</feature>
<accession>A0A4P9XRN2</accession>
<gene>
    <name evidence="5" type="ORF">THASP1DRAFT_23327</name>
</gene>
<dbReference type="PROSITE" id="PS50158">
    <property type="entry name" value="ZF_CCHC"/>
    <property type="match status" value="1"/>
</dbReference>
<keyword evidence="1" id="KW-0862">Zinc</keyword>
<sequence length="516" mass="58057">MAFVPPSPTAASEHALQADPWEVPMITTQPSGQHARDGIDDTVLARQRQQIEALQRQLEQSQQAIRQLQLAMQPNALHDTTRAQHTATARSSLSRHSVPREPNAPFYSDSFYLYAAPYGPWLVNLTDENDAKVLERDDCIPRFAGEVHEDAFQWLQTFDDMAHANQWYSWDARVRMLPKYLESAALRWWHENRVYFQGWHNVEEDPMSISYFRGAFLTQFVQPALFIRWSQELHNAQQECGESATSYCTRIRQLVSRVCIQEELSETTIARRMLLGVMPKIAEAIVAHKRINGSWTITDVEAEIRRKARDLIQIYGKDVTTRPDGPIGASEPTDSQGHVLRNASRFIASLMPNRKTTRRPAPTRSNTSQSSRGSRSGNVSRRRNDARSKDDMSQLTKPMQKAILVLSNGRQLHVYENGTPVNACRRCGGHGHWQRDCTFDTDARKRNGLSLPPASQTTSSSDATVAPLSSTTGTSPIARPPRRVTRSATGLPDNARPSVVNKDSTVSARTTTKMSN</sequence>
<organism evidence="5 6">
    <name type="scientific">Thamnocephalis sphaerospora</name>
    <dbReference type="NCBI Taxonomy" id="78915"/>
    <lineage>
        <taxon>Eukaryota</taxon>
        <taxon>Fungi</taxon>
        <taxon>Fungi incertae sedis</taxon>
        <taxon>Zoopagomycota</taxon>
        <taxon>Zoopagomycotina</taxon>
        <taxon>Zoopagomycetes</taxon>
        <taxon>Zoopagales</taxon>
        <taxon>Sigmoideomycetaceae</taxon>
        <taxon>Thamnocephalis</taxon>
    </lineage>
</organism>
<keyword evidence="1" id="KW-0863">Zinc-finger</keyword>
<evidence type="ECO:0000313" key="6">
    <source>
        <dbReference type="Proteomes" id="UP000271241"/>
    </source>
</evidence>
<dbReference type="Pfam" id="PF00098">
    <property type="entry name" value="zf-CCHC"/>
    <property type="match status" value="1"/>
</dbReference>
<keyword evidence="1" id="KW-0479">Metal-binding</keyword>
<evidence type="ECO:0000256" key="1">
    <source>
        <dbReference type="PROSITE-ProRule" id="PRU00047"/>
    </source>
</evidence>